<protein>
    <recommendedName>
        <fullName evidence="3">J domain-containing protein</fullName>
    </recommendedName>
</protein>
<dbReference type="PROSITE" id="PS00636">
    <property type="entry name" value="DNAJ_1"/>
    <property type="match status" value="1"/>
</dbReference>
<dbReference type="PRINTS" id="PR00625">
    <property type="entry name" value="JDOMAIN"/>
</dbReference>
<organism evidence="4 5">
    <name type="scientific">Malurus cyaneus samueli</name>
    <dbReference type="NCBI Taxonomy" id="2593467"/>
    <lineage>
        <taxon>Eukaryota</taxon>
        <taxon>Metazoa</taxon>
        <taxon>Chordata</taxon>
        <taxon>Craniata</taxon>
        <taxon>Vertebrata</taxon>
        <taxon>Euteleostomi</taxon>
        <taxon>Archelosauria</taxon>
        <taxon>Archosauria</taxon>
        <taxon>Dinosauria</taxon>
        <taxon>Saurischia</taxon>
        <taxon>Theropoda</taxon>
        <taxon>Coelurosauria</taxon>
        <taxon>Aves</taxon>
        <taxon>Neognathae</taxon>
        <taxon>Neoaves</taxon>
        <taxon>Telluraves</taxon>
        <taxon>Australaves</taxon>
        <taxon>Passeriformes</taxon>
        <taxon>Meliphagoidea</taxon>
        <taxon>Maluridae</taxon>
        <taxon>Malurus</taxon>
    </lineage>
</organism>
<evidence type="ECO:0000256" key="1">
    <source>
        <dbReference type="ARBA" id="ARBA00023186"/>
    </source>
</evidence>
<feature type="domain" description="J" evidence="3">
    <location>
        <begin position="1"/>
        <end position="60"/>
    </location>
</feature>
<dbReference type="SUPFAM" id="SSF46565">
    <property type="entry name" value="Chaperone J-domain"/>
    <property type="match status" value="1"/>
</dbReference>
<dbReference type="SMART" id="SM00271">
    <property type="entry name" value="DnaJ"/>
    <property type="match status" value="1"/>
</dbReference>
<dbReference type="Gene3D" id="1.10.287.110">
    <property type="entry name" value="DnaJ domain"/>
    <property type="match status" value="1"/>
</dbReference>
<proteinExistence type="predicted"/>
<dbReference type="InterPro" id="IPR018253">
    <property type="entry name" value="DnaJ_domain_CS"/>
</dbReference>
<evidence type="ECO:0000256" key="2">
    <source>
        <dbReference type="SAM" id="MobiDB-lite"/>
    </source>
</evidence>
<dbReference type="CDD" id="cd06257">
    <property type="entry name" value="DnaJ"/>
    <property type="match status" value="1"/>
</dbReference>
<evidence type="ECO:0000313" key="5">
    <source>
        <dbReference type="Proteomes" id="UP000694560"/>
    </source>
</evidence>
<reference evidence="4" key="1">
    <citation type="submission" date="2025-08" db="UniProtKB">
        <authorList>
            <consortium name="Ensembl"/>
        </authorList>
    </citation>
    <scope>IDENTIFICATION</scope>
</reference>
<dbReference type="OrthoDB" id="10250354at2759"/>
<dbReference type="GO" id="GO:0030544">
    <property type="term" value="F:Hsp70 protein binding"/>
    <property type="evidence" value="ECO:0007669"/>
    <property type="project" value="InterPro"/>
</dbReference>
<accession>A0A8C5U1W3</accession>
<evidence type="ECO:0000313" key="4">
    <source>
        <dbReference type="Ensembl" id="ENSMCSP00000015645.1"/>
    </source>
</evidence>
<sequence length="119" mass="12840">VSKSTNSYLVLDEIKRAYRRLALRYHPDKNPSEGERFKQISQAYEVLSDSHKRALYDRGGERAMKEGGLGNRGGSSGFGSPMDIFDLFFGGGVRMREGAGTPVQCDTGTGSDTSAGSLG</sequence>
<evidence type="ECO:0000259" key="3">
    <source>
        <dbReference type="PROSITE" id="PS50076"/>
    </source>
</evidence>
<dbReference type="InterPro" id="IPR036869">
    <property type="entry name" value="J_dom_sf"/>
</dbReference>
<keyword evidence="5" id="KW-1185">Reference proteome</keyword>
<dbReference type="PANTHER" id="PTHR43888">
    <property type="entry name" value="DNAJ-LIKE-2, ISOFORM A-RELATED"/>
    <property type="match status" value="1"/>
</dbReference>
<dbReference type="InterPro" id="IPR044713">
    <property type="entry name" value="DNJA1/2-like"/>
</dbReference>
<dbReference type="InterPro" id="IPR001623">
    <property type="entry name" value="DnaJ_domain"/>
</dbReference>
<dbReference type="AlphaFoldDB" id="A0A8C5U1W3"/>
<keyword evidence="1" id="KW-0143">Chaperone</keyword>
<feature type="region of interest" description="Disordered" evidence="2">
    <location>
        <begin position="99"/>
        <end position="119"/>
    </location>
</feature>
<dbReference type="Pfam" id="PF00226">
    <property type="entry name" value="DnaJ"/>
    <property type="match status" value="1"/>
</dbReference>
<reference evidence="4" key="2">
    <citation type="submission" date="2025-09" db="UniProtKB">
        <authorList>
            <consortium name="Ensembl"/>
        </authorList>
    </citation>
    <scope>IDENTIFICATION</scope>
</reference>
<name>A0A8C5U1W3_9PASS</name>
<dbReference type="Proteomes" id="UP000694560">
    <property type="component" value="Unplaced"/>
</dbReference>
<dbReference type="GO" id="GO:0006457">
    <property type="term" value="P:protein folding"/>
    <property type="evidence" value="ECO:0007669"/>
    <property type="project" value="InterPro"/>
</dbReference>
<feature type="compositionally biased region" description="Polar residues" evidence="2">
    <location>
        <begin position="104"/>
        <end position="119"/>
    </location>
</feature>
<dbReference type="Ensembl" id="ENSMCST00000016048.1">
    <property type="protein sequence ID" value="ENSMCSP00000015645.1"/>
    <property type="gene ID" value="ENSMCSG00000011004.1"/>
</dbReference>
<dbReference type="PROSITE" id="PS50076">
    <property type="entry name" value="DNAJ_2"/>
    <property type="match status" value="1"/>
</dbReference>